<accession>A0A383U1I0</accession>
<dbReference type="AlphaFoldDB" id="A0A383U1I0"/>
<organism evidence="1 2">
    <name type="scientific">Candidatus Ornithobacterium hominis</name>
    <dbReference type="NCBI Taxonomy" id="2497989"/>
    <lineage>
        <taxon>Bacteria</taxon>
        <taxon>Pseudomonadati</taxon>
        <taxon>Bacteroidota</taxon>
        <taxon>Flavobacteriia</taxon>
        <taxon>Flavobacteriales</taxon>
        <taxon>Weeksellaceae</taxon>
        <taxon>Ornithobacterium</taxon>
    </lineage>
</organism>
<name>A0A383U1I0_9FLAO</name>
<dbReference type="RefSeq" id="WP_165846434.1">
    <property type="nucleotide sequence ID" value="NZ_UNSC01000005.1"/>
</dbReference>
<evidence type="ECO:0000313" key="1">
    <source>
        <dbReference type="EMBL" id="SZD73417.1"/>
    </source>
</evidence>
<evidence type="ECO:0000313" key="2">
    <source>
        <dbReference type="Proteomes" id="UP000262142"/>
    </source>
</evidence>
<dbReference type="Proteomes" id="UP000262142">
    <property type="component" value="Unassembled WGS sequence"/>
</dbReference>
<gene>
    <name evidence="1" type="ORF">SAMEA104719789_01229</name>
</gene>
<dbReference type="Pfam" id="PF14135">
    <property type="entry name" value="DUF4302"/>
    <property type="match status" value="1"/>
</dbReference>
<proteinExistence type="predicted"/>
<dbReference type="PROSITE" id="PS51257">
    <property type="entry name" value="PROKAR_LIPOPROTEIN"/>
    <property type="match status" value="1"/>
</dbReference>
<reference evidence="1 2" key="1">
    <citation type="submission" date="2018-09" db="EMBL/GenBank/DDBJ databases">
        <authorList>
            <consortium name="Pathogen Informatics"/>
        </authorList>
    </citation>
    <scope>NUCLEOTIDE SEQUENCE [LARGE SCALE GENOMIC DNA]</scope>
    <source>
        <strain evidence="1 2">OH-22767</strain>
    </source>
</reference>
<sequence>MKNIKYLLIAIVGFLSSSCTEDFTPTFDKNPTERFLEQKNRFNEILKNSEHGWVLQSFPSSDQQHGGHNFYFNFEDNNTLKTSYEFLDVTTNILTSTYAIKQSSGVYLSLDTYNNYAHFFATPTADRYQAFGGEFEYNLLDSSTNDTINIMGRKTRNKMRFIKLKESWADYNNKVTANRNLLPIAKIIGELGGNNISVNINERRIHFSFQENGENKLIAEAFIYTDRGISLYEPVEIFGKKYQNFTFNEEKTQMLPDNGDLVLKIFVPAIDLSSTGWTLDISIPEQRADIIQQTFQSVFEENMKKEDETLSSKIFFGKREKEVGIQFITGKGTKFYLAAFSLNFSGSSLGKEYLEINEAGESTNWRFYRHLNPLKDIFTKNTPYKLELNDAKNPTQVKLISVDNPSFWFVLNRRNS</sequence>
<protein>
    <recommendedName>
        <fullName evidence="3">DUF4302 domain-containing protein</fullName>
    </recommendedName>
</protein>
<dbReference type="EMBL" id="UNSC01000005">
    <property type="protein sequence ID" value="SZD73417.1"/>
    <property type="molecule type" value="Genomic_DNA"/>
</dbReference>
<keyword evidence="2" id="KW-1185">Reference proteome</keyword>
<evidence type="ECO:0008006" key="3">
    <source>
        <dbReference type="Google" id="ProtNLM"/>
    </source>
</evidence>
<dbReference type="InterPro" id="IPR025396">
    <property type="entry name" value="DUF4302"/>
</dbReference>